<dbReference type="Proteomes" id="UP001500979">
    <property type="component" value="Unassembled WGS sequence"/>
</dbReference>
<feature type="region of interest" description="Disordered" evidence="1">
    <location>
        <begin position="36"/>
        <end position="76"/>
    </location>
</feature>
<proteinExistence type="predicted"/>
<sequence length="76" mass="7755">MAASNVAVVRDQDGRVHYGAAESKFVREGLANGTLEEVSDAGSSNAPAGDAGESRSSRRGSGDRKRASGATDSDTK</sequence>
<feature type="compositionally biased region" description="Basic and acidic residues" evidence="1">
    <location>
        <begin position="52"/>
        <end position="66"/>
    </location>
</feature>
<evidence type="ECO:0000313" key="2">
    <source>
        <dbReference type="EMBL" id="GAA2774075.1"/>
    </source>
</evidence>
<keyword evidence="3" id="KW-1185">Reference proteome</keyword>
<protein>
    <submittedName>
        <fullName evidence="2">Uncharacterized protein</fullName>
    </submittedName>
</protein>
<evidence type="ECO:0000313" key="3">
    <source>
        <dbReference type="Proteomes" id="UP001500979"/>
    </source>
</evidence>
<accession>A0ABN3V0T1</accession>
<comment type="caution">
    <text evidence="2">The sequence shown here is derived from an EMBL/GenBank/DDBJ whole genome shotgun (WGS) entry which is preliminary data.</text>
</comment>
<evidence type="ECO:0000256" key="1">
    <source>
        <dbReference type="SAM" id="MobiDB-lite"/>
    </source>
</evidence>
<gene>
    <name evidence="2" type="ORF">GCM10010470_02380</name>
</gene>
<dbReference type="EMBL" id="BAAAUX010000001">
    <property type="protein sequence ID" value="GAA2774075.1"/>
    <property type="molecule type" value="Genomic_DNA"/>
</dbReference>
<organism evidence="2 3">
    <name type="scientific">Saccharopolyspora taberi</name>
    <dbReference type="NCBI Taxonomy" id="60895"/>
    <lineage>
        <taxon>Bacteria</taxon>
        <taxon>Bacillati</taxon>
        <taxon>Actinomycetota</taxon>
        <taxon>Actinomycetes</taxon>
        <taxon>Pseudonocardiales</taxon>
        <taxon>Pseudonocardiaceae</taxon>
        <taxon>Saccharopolyspora</taxon>
    </lineage>
</organism>
<reference evidence="2 3" key="1">
    <citation type="journal article" date="2019" name="Int. J. Syst. Evol. Microbiol.">
        <title>The Global Catalogue of Microorganisms (GCM) 10K type strain sequencing project: providing services to taxonomists for standard genome sequencing and annotation.</title>
        <authorList>
            <consortium name="The Broad Institute Genomics Platform"/>
            <consortium name="The Broad Institute Genome Sequencing Center for Infectious Disease"/>
            <person name="Wu L."/>
            <person name="Ma J."/>
        </authorList>
    </citation>
    <scope>NUCLEOTIDE SEQUENCE [LARGE SCALE GENOMIC DNA]</scope>
    <source>
        <strain evidence="2 3">JCM 9383</strain>
    </source>
</reference>
<name>A0ABN3V0T1_9PSEU</name>